<protein>
    <submittedName>
        <fullName evidence="10">Potassium uptake protein, TrkH family</fullName>
        <ecNumber evidence="10">3.6.3.14</ecNumber>
    </submittedName>
</protein>
<dbReference type="GO" id="GO:0016787">
    <property type="term" value="F:hydrolase activity"/>
    <property type="evidence" value="ECO:0007669"/>
    <property type="project" value="UniProtKB-KW"/>
</dbReference>
<organism evidence="10 11">
    <name type="scientific">Dethiobacter alkaliphilus AHT 1</name>
    <dbReference type="NCBI Taxonomy" id="555088"/>
    <lineage>
        <taxon>Bacteria</taxon>
        <taxon>Bacillati</taxon>
        <taxon>Bacillota</taxon>
        <taxon>Dethiobacteria</taxon>
        <taxon>Dethiobacterales</taxon>
        <taxon>Dethiobacteraceae</taxon>
        <taxon>Dethiobacter</taxon>
    </lineage>
</organism>
<keyword evidence="9" id="KW-0472">Membrane</keyword>
<dbReference type="NCBIfam" id="TIGR00933">
    <property type="entry name" value="2a38"/>
    <property type="match status" value="1"/>
</dbReference>
<evidence type="ECO:0000313" key="10">
    <source>
        <dbReference type="EMBL" id="EEG76449.1"/>
    </source>
</evidence>
<keyword evidence="2" id="KW-0813">Transport</keyword>
<dbReference type="Pfam" id="PF02386">
    <property type="entry name" value="TrkH"/>
    <property type="match status" value="1"/>
</dbReference>
<evidence type="ECO:0000256" key="8">
    <source>
        <dbReference type="ARBA" id="ARBA00023065"/>
    </source>
</evidence>
<evidence type="ECO:0000256" key="4">
    <source>
        <dbReference type="ARBA" id="ARBA00022538"/>
    </source>
</evidence>
<name>C0GJM7_DETAL</name>
<dbReference type="EC" id="3.6.3.14" evidence="10"/>
<dbReference type="EMBL" id="ACJM01000017">
    <property type="protein sequence ID" value="EEG76449.1"/>
    <property type="molecule type" value="Genomic_DNA"/>
</dbReference>
<evidence type="ECO:0000313" key="11">
    <source>
        <dbReference type="Proteomes" id="UP000006443"/>
    </source>
</evidence>
<dbReference type="InterPro" id="IPR004772">
    <property type="entry name" value="TrkH"/>
</dbReference>
<dbReference type="STRING" id="555088.DealDRAFT_2686"/>
<keyword evidence="7" id="KW-1133">Transmembrane helix</keyword>
<accession>C0GJM7</accession>
<proteinExistence type="predicted"/>
<evidence type="ECO:0000256" key="3">
    <source>
        <dbReference type="ARBA" id="ARBA00022475"/>
    </source>
</evidence>
<comment type="subcellular location">
    <subcellularLocation>
        <location evidence="1">Cell membrane</location>
        <topology evidence="1">Multi-pass membrane protein</topology>
    </subcellularLocation>
</comment>
<keyword evidence="6" id="KW-0630">Potassium</keyword>
<dbReference type="eggNOG" id="COG0168">
    <property type="taxonomic scope" value="Bacteria"/>
</dbReference>
<evidence type="ECO:0000256" key="7">
    <source>
        <dbReference type="ARBA" id="ARBA00022989"/>
    </source>
</evidence>
<keyword evidence="8" id="KW-0406">Ion transport</keyword>
<evidence type="ECO:0000256" key="2">
    <source>
        <dbReference type="ARBA" id="ARBA00022448"/>
    </source>
</evidence>
<dbReference type="GO" id="GO:0005886">
    <property type="term" value="C:plasma membrane"/>
    <property type="evidence" value="ECO:0007669"/>
    <property type="project" value="UniProtKB-SubCell"/>
</dbReference>
<dbReference type="GO" id="GO:0015379">
    <property type="term" value="F:potassium:chloride symporter activity"/>
    <property type="evidence" value="ECO:0007669"/>
    <property type="project" value="InterPro"/>
</dbReference>
<dbReference type="InterPro" id="IPR003445">
    <property type="entry name" value="Cat_transpt"/>
</dbReference>
<keyword evidence="5" id="KW-0812">Transmembrane</keyword>
<dbReference type="Proteomes" id="UP000006443">
    <property type="component" value="Unassembled WGS sequence"/>
</dbReference>
<keyword evidence="4" id="KW-0633">Potassium transport</keyword>
<sequence length="447" mass="47845">MQLNPFQAPKVSPAKILVVGFAAVIFIGALLLTLPIATHSGQISFLDALFTATSAVCVTGLVVVDTGTYFTVFGQTVIMILIQIGGLGIMTAATVVFILLGKKITLRERLVIKEAMNQITMEGLVRLVQIVILLTFAVEAVGALLLSTRFIPEYGLGTGLFYSVFHAVSAFSNAGFDLIGEGRSLTPFANDPVILLTIAALFILGGLGFSVVMEFYQKRRLRRLTLHTKMVLIISSVLLVLGTVIIFVMEYNNPETLGQLGFLGKVLNAFFTSATTRTAGFNSVPTGGLLHPTLFFMLALMFIGASPGSTGGGIKTTTFGGLLVAVISTIRGSDDPVIFKKQIPVEILRRALSIAVISITLVFLVTLLLLITEGGELLPVFFEAMSAFGTVGLSTGITGELSPLGRIIIIITMFAGRLGPLTLMFALARRMQKKSPIRYTSERIMLG</sequence>
<evidence type="ECO:0000256" key="5">
    <source>
        <dbReference type="ARBA" id="ARBA00022692"/>
    </source>
</evidence>
<dbReference type="PANTHER" id="PTHR32024">
    <property type="entry name" value="TRK SYSTEM POTASSIUM UPTAKE PROTEIN TRKG-RELATED"/>
    <property type="match status" value="1"/>
</dbReference>
<evidence type="ECO:0000256" key="1">
    <source>
        <dbReference type="ARBA" id="ARBA00004651"/>
    </source>
</evidence>
<dbReference type="RefSeq" id="WP_008518342.1">
    <property type="nucleotide sequence ID" value="NZ_ACJM01000017.1"/>
</dbReference>
<evidence type="ECO:0000256" key="6">
    <source>
        <dbReference type="ARBA" id="ARBA00022958"/>
    </source>
</evidence>
<dbReference type="PANTHER" id="PTHR32024:SF1">
    <property type="entry name" value="KTR SYSTEM POTASSIUM UPTAKE PROTEIN B"/>
    <property type="match status" value="1"/>
</dbReference>
<keyword evidence="11" id="KW-1185">Reference proteome</keyword>
<gene>
    <name evidence="10" type="ORF">DealDRAFT_2686</name>
</gene>
<keyword evidence="10" id="KW-0378">Hydrolase</keyword>
<evidence type="ECO:0000256" key="9">
    <source>
        <dbReference type="ARBA" id="ARBA00023136"/>
    </source>
</evidence>
<keyword evidence="3" id="KW-1003">Cell membrane</keyword>
<dbReference type="AlphaFoldDB" id="C0GJM7"/>
<comment type="caution">
    <text evidence="10">The sequence shown here is derived from an EMBL/GenBank/DDBJ whole genome shotgun (WGS) entry which is preliminary data.</text>
</comment>
<reference evidence="10 11" key="1">
    <citation type="submission" date="2009-02" db="EMBL/GenBank/DDBJ databases">
        <title>Sequencing of the draft genome and assembly of Dethiobacter alkaliphilus AHT 1.</title>
        <authorList>
            <consortium name="US DOE Joint Genome Institute (JGI-PGF)"/>
            <person name="Lucas S."/>
            <person name="Copeland A."/>
            <person name="Lapidus A."/>
            <person name="Glavina del Rio T."/>
            <person name="Dalin E."/>
            <person name="Tice H."/>
            <person name="Bruce D."/>
            <person name="Goodwin L."/>
            <person name="Pitluck S."/>
            <person name="Larimer F."/>
            <person name="Land M.L."/>
            <person name="Hauser L."/>
            <person name="Muyzer G."/>
        </authorList>
    </citation>
    <scope>NUCLEOTIDE SEQUENCE [LARGE SCALE GENOMIC DNA]</scope>
    <source>
        <strain evidence="10 11">AHT 1</strain>
    </source>
</reference>